<dbReference type="Proteomes" id="UP000617531">
    <property type="component" value="Unassembled WGS sequence"/>
</dbReference>
<proteinExistence type="predicted"/>
<reference evidence="1" key="2">
    <citation type="submission" date="2020-09" db="EMBL/GenBank/DDBJ databases">
        <authorList>
            <person name="Sun Q."/>
            <person name="Zhou Y."/>
        </authorList>
    </citation>
    <scope>NUCLEOTIDE SEQUENCE</scope>
    <source>
        <strain evidence="1">CGMCC 1.16548</strain>
    </source>
</reference>
<organism evidence="1 2">
    <name type="scientific">Pseudolysinimonas yzui</name>
    <dbReference type="NCBI Taxonomy" id="2708254"/>
    <lineage>
        <taxon>Bacteria</taxon>
        <taxon>Bacillati</taxon>
        <taxon>Actinomycetota</taxon>
        <taxon>Actinomycetes</taxon>
        <taxon>Micrococcales</taxon>
        <taxon>Microbacteriaceae</taxon>
        <taxon>Pseudolysinimonas</taxon>
    </lineage>
</organism>
<comment type="caution">
    <text evidence="1">The sequence shown here is derived from an EMBL/GenBank/DDBJ whole genome shotgun (WGS) entry which is preliminary data.</text>
</comment>
<name>A0A8J3M0N7_9MICO</name>
<dbReference type="RefSeq" id="WP_191282802.1">
    <property type="nucleotide sequence ID" value="NZ_BNAI01000002.1"/>
</dbReference>
<sequence>MTRTPTTKESLTNPGQIPESRWYTFDLVSAEGEIGGWGRAFAPSPAAAHRFATSFLAGTSSVRLRGAANHD</sequence>
<keyword evidence="2" id="KW-1185">Reference proteome</keyword>
<dbReference type="EMBL" id="BNAI01000002">
    <property type="protein sequence ID" value="GHF14695.1"/>
    <property type="molecule type" value="Genomic_DNA"/>
</dbReference>
<evidence type="ECO:0000313" key="1">
    <source>
        <dbReference type="EMBL" id="GHF14695.1"/>
    </source>
</evidence>
<accession>A0A8J3M0N7</accession>
<protein>
    <submittedName>
        <fullName evidence="1">Uncharacterized protein</fullName>
    </submittedName>
</protein>
<reference evidence="1" key="1">
    <citation type="journal article" date="2014" name="Int. J. Syst. Evol. Microbiol.">
        <title>Complete genome sequence of Corynebacterium casei LMG S-19264T (=DSM 44701T), isolated from a smear-ripened cheese.</title>
        <authorList>
            <consortium name="US DOE Joint Genome Institute (JGI-PGF)"/>
            <person name="Walter F."/>
            <person name="Albersmeier A."/>
            <person name="Kalinowski J."/>
            <person name="Ruckert C."/>
        </authorList>
    </citation>
    <scope>NUCLEOTIDE SEQUENCE</scope>
    <source>
        <strain evidence="1">CGMCC 1.16548</strain>
    </source>
</reference>
<evidence type="ECO:0000313" key="2">
    <source>
        <dbReference type="Proteomes" id="UP000617531"/>
    </source>
</evidence>
<dbReference type="AlphaFoldDB" id="A0A8J3M0N7"/>
<gene>
    <name evidence="1" type="ORF">GCM10011600_14550</name>
</gene>